<proteinExistence type="predicted"/>
<dbReference type="RefSeq" id="WP_306951962.1">
    <property type="nucleotide sequence ID" value="NZ_CP132977.1"/>
</dbReference>
<keyword evidence="2" id="KW-0614">Plasmid</keyword>
<feature type="compositionally biased region" description="Basic and acidic residues" evidence="1">
    <location>
        <begin position="355"/>
        <end position="365"/>
    </location>
</feature>
<dbReference type="Proteomes" id="UP001234798">
    <property type="component" value="Plasmid unnamed"/>
</dbReference>
<feature type="region of interest" description="Disordered" evidence="1">
    <location>
        <begin position="437"/>
        <end position="458"/>
    </location>
</feature>
<keyword evidence="3" id="KW-1185">Reference proteome</keyword>
<organism evidence="2 3">
    <name type="scientific">Achromobacter seleniivolatilans</name>
    <dbReference type="NCBI Taxonomy" id="3047478"/>
    <lineage>
        <taxon>Bacteria</taxon>
        <taxon>Pseudomonadati</taxon>
        <taxon>Pseudomonadota</taxon>
        <taxon>Betaproteobacteria</taxon>
        <taxon>Burkholderiales</taxon>
        <taxon>Alcaligenaceae</taxon>
        <taxon>Achromobacter</taxon>
    </lineage>
</organism>
<feature type="compositionally biased region" description="Basic and acidic residues" evidence="1">
    <location>
        <begin position="42"/>
        <end position="56"/>
    </location>
</feature>
<sequence>MENTIAATPQLGAVHPNVIMRLMQALMRILRMLFERLGLHDRSKDSEDAEGDRQHGQEPTGGIRFRSTEASGAGPSAQVQAPVHAQPRAADQEASKLQAEAAGKTGHGMKTSVMPAKSDSEDASETPSDATTADVVAAAMVRLAEDPQVRHRMDGVGSNSNLQTAVFMAAFVDSLRSRARVVQDSLAAYGGALNLRLARHQGQCTVFGGHTAAALLLQNGVIQPRDISAVFADEVKDITGRHQPHLDELNQLRAAMAEAAREVYRCAADTPLQEQLLNEMDSSLTDLLGKDWRKSLALERMGSAPDEDEIAAEVHRMGESDRGDEAPLKHVDDADRRDGDIASEADRAAPTGEAEADHPHGHAADDPPQGISSAPTAAVATPERDTVVTADEGAAASPSVEPETLPIITPSAVNESSSGAMSRDEAMAQFALLDAGAAHSGDEAEPAESARDYARERG</sequence>
<feature type="compositionally biased region" description="Basic and acidic residues" evidence="1">
    <location>
        <begin position="316"/>
        <end position="347"/>
    </location>
</feature>
<geneLocation type="plasmid" evidence="2 3">
    <name>unnamed</name>
</geneLocation>
<feature type="compositionally biased region" description="Basic and acidic residues" evidence="1">
    <location>
        <begin position="448"/>
        <end position="458"/>
    </location>
</feature>
<protein>
    <submittedName>
        <fullName evidence="2">Uncharacterized protein</fullName>
    </submittedName>
</protein>
<accession>A0ABY9MAD9</accession>
<feature type="region of interest" description="Disordered" evidence="1">
    <location>
        <begin position="316"/>
        <end position="422"/>
    </location>
</feature>
<evidence type="ECO:0000256" key="1">
    <source>
        <dbReference type="SAM" id="MobiDB-lite"/>
    </source>
</evidence>
<evidence type="ECO:0000313" key="2">
    <source>
        <dbReference type="EMBL" id="WMD23992.1"/>
    </source>
</evidence>
<evidence type="ECO:0000313" key="3">
    <source>
        <dbReference type="Proteomes" id="UP001234798"/>
    </source>
</evidence>
<dbReference type="EMBL" id="CP132977">
    <property type="protein sequence ID" value="WMD23992.1"/>
    <property type="molecule type" value="Genomic_DNA"/>
</dbReference>
<feature type="region of interest" description="Disordered" evidence="1">
    <location>
        <begin position="42"/>
        <end position="129"/>
    </location>
</feature>
<feature type="compositionally biased region" description="Polar residues" evidence="1">
    <location>
        <begin position="411"/>
        <end position="420"/>
    </location>
</feature>
<reference evidence="2 3" key="1">
    <citation type="submission" date="2023-08" db="EMBL/GenBank/DDBJ databases">
        <title>Achromobacter seleniivolatilans sp. nov., isolated from seleniferous soil.</title>
        <authorList>
            <person name="Zhang S."/>
            <person name="Li K."/>
            <person name="Peng J."/>
            <person name="Zhao Q."/>
            <person name="Wang H."/>
            <person name="Guo Y."/>
        </authorList>
    </citation>
    <scope>NUCLEOTIDE SEQUENCE [LARGE SCALE GENOMIC DNA]</scope>
    <source>
        <strain evidence="2 3">R39</strain>
        <plasmid evidence="2 3">unnamed</plasmid>
    </source>
</reference>
<name>A0ABY9MAD9_9BURK</name>
<gene>
    <name evidence="2" type="ORF">RAS12_30635</name>
</gene>